<name>A0A6A6WWG4_9PLEO</name>
<accession>A0A6A6WWG4</accession>
<evidence type="ECO:0000313" key="3">
    <source>
        <dbReference type="Proteomes" id="UP000799757"/>
    </source>
</evidence>
<gene>
    <name evidence="2" type="ORF">K505DRAFT_366374</name>
</gene>
<dbReference type="OrthoDB" id="5416609at2759"/>
<dbReference type="Proteomes" id="UP000799757">
    <property type="component" value="Unassembled WGS sequence"/>
</dbReference>
<feature type="domain" description="Heterokaryon incompatibility" evidence="1">
    <location>
        <begin position="74"/>
        <end position="221"/>
    </location>
</feature>
<dbReference type="AlphaFoldDB" id="A0A6A6WWG4"/>
<evidence type="ECO:0000259" key="1">
    <source>
        <dbReference type="Pfam" id="PF06985"/>
    </source>
</evidence>
<dbReference type="Pfam" id="PF06985">
    <property type="entry name" value="HET"/>
    <property type="match status" value="1"/>
</dbReference>
<keyword evidence="3" id="KW-1185">Reference proteome</keyword>
<sequence>MTGTPSFAWRLYTTTRHIKITLRRKCYSTSNVPCYSYKPLRANEIRLIDLHPGRDAEPLRCAIRSVTLAERASYESLSYCWGVNKPEEEIQCDDGAIPVTKNLSTALQHLRHEQHMRTLWIDAISINQADIEERGQQVGLMKDVFQLSERTVVWLGEDSTGSDCAVRLIRQLAEAAPKRPSQHLRWSNQCKEFPPLYDLAWREFTDILHRPWFRRAWIVQEVSVTRDVLIVCGKETFTWNQLVRAIQYGVHLGNFIAYGGSMTYQALRLFETRSNFQTGDLPSLHKILINNRSCLATDARDKVFGLLSLANPEDVLAMGVRPDYHLSVNQLYKRIAFSLLKRPDLSVFSASCVHNNSLESSLPSWVSDWSASDPSVPLNSMDSLDYGDTSSYTSLPAPDFNASKSTTSSPVFDQGETLLGLEGLLIDRVESVGALSRTRYLRHVSHMFELFVQCRDILEQLKDWETVAKARSRNPYITGEKSHDAYWNTLCAGRVPNGLVSARKDPRFKYYIIIRSLRSFVRITIRWFPRTEKDTWYNRLFFSMYQAAWRVFGLTPAKIQRIGFPPESRLSNHRRMVRTEKGYIALAPRFTKEGDYIGVFKGGKMPLVVRKEGGYWVLIGESYVHGIMGGEAWDEESCKLMWFK</sequence>
<dbReference type="Pfam" id="PF26639">
    <property type="entry name" value="Het-6_barrel"/>
    <property type="match status" value="1"/>
</dbReference>
<dbReference type="EMBL" id="MU002206">
    <property type="protein sequence ID" value="KAF2788560.1"/>
    <property type="molecule type" value="Genomic_DNA"/>
</dbReference>
<reference evidence="2" key="1">
    <citation type="journal article" date="2020" name="Stud. Mycol.">
        <title>101 Dothideomycetes genomes: a test case for predicting lifestyles and emergence of pathogens.</title>
        <authorList>
            <person name="Haridas S."/>
            <person name="Albert R."/>
            <person name="Binder M."/>
            <person name="Bloem J."/>
            <person name="Labutti K."/>
            <person name="Salamov A."/>
            <person name="Andreopoulos B."/>
            <person name="Baker S."/>
            <person name="Barry K."/>
            <person name="Bills G."/>
            <person name="Bluhm B."/>
            <person name="Cannon C."/>
            <person name="Castanera R."/>
            <person name="Culley D."/>
            <person name="Daum C."/>
            <person name="Ezra D."/>
            <person name="Gonzalez J."/>
            <person name="Henrissat B."/>
            <person name="Kuo A."/>
            <person name="Liang C."/>
            <person name="Lipzen A."/>
            <person name="Lutzoni F."/>
            <person name="Magnuson J."/>
            <person name="Mondo S."/>
            <person name="Nolan M."/>
            <person name="Ohm R."/>
            <person name="Pangilinan J."/>
            <person name="Park H.-J."/>
            <person name="Ramirez L."/>
            <person name="Alfaro M."/>
            <person name="Sun H."/>
            <person name="Tritt A."/>
            <person name="Yoshinaga Y."/>
            <person name="Zwiers L.-H."/>
            <person name="Turgeon B."/>
            <person name="Goodwin S."/>
            <person name="Spatafora J."/>
            <person name="Crous P."/>
            <person name="Grigoriev I."/>
        </authorList>
    </citation>
    <scope>NUCLEOTIDE SEQUENCE</scope>
    <source>
        <strain evidence="2">CBS 109.77</strain>
    </source>
</reference>
<dbReference type="PANTHER" id="PTHR24148">
    <property type="entry name" value="ANKYRIN REPEAT DOMAIN-CONTAINING PROTEIN 39 HOMOLOG-RELATED"/>
    <property type="match status" value="1"/>
</dbReference>
<dbReference type="InterPro" id="IPR010730">
    <property type="entry name" value="HET"/>
</dbReference>
<organism evidence="2 3">
    <name type="scientific">Melanomma pulvis-pyrius CBS 109.77</name>
    <dbReference type="NCBI Taxonomy" id="1314802"/>
    <lineage>
        <taxon>Eukaryota</taxon>
        <taxon>Fungi</taxon>
        <taxon>Dikarya</taxon>
        <taxon>Ascomycota</taxon>
        <taxon>Pezizomycotina</taxon>
        <taxon>Dothideomycetes</taxon>
        <taxon>Pleosporomycetidae</taxon>
        <taxon>Pleosporales</taxon>
        <taxon>Melanommataceae</taxon>
        <taxon>Melanomma</taxon>
    </lineage>
</organism>
<dbReference type="InterPro" id="IPR052895">
    <property type="entry name" value="HetReg/Transcr_Mod"/>
</dbReference>
<protein>
    <submittedName>
        <fullName evidence="2">HET-domain-containing protein</fullName>
    </submittedName>
</protein>
<dbReference type="PANTHER" id="PTHR24148:SF73">
    <property type="entry name" value="HET DOMAIN PROTEIN (AFU_ORTHOLOGUE AFUA_8G01020)"/>
    <property type="match status" value="1"/>
</dbReference>
<proteinExistence type="predicted"/>
<evidence type="ECO:0000313" key="2">
    <source>
        <dbReference type="EMBL" id="KAF2788560.1"/>
    </source>
</evidence>